<dbReference type="RefSeq" id="WP_059069609.1">
    <property type="nucleotide sequence ID" value="NZ_LNAL01000006.1"/>
</dbReference>
<keyword evidence="3" id="KW-1003">Cell membrane</keyword>
<feature type="transmembrane region" description="Helical" evidence="7">
    <location>
        <begin position="58"/>
        <end position="74"/>
    </location>
</feature>
<dbReference type="Proteomes" id="UP000054223">
    <property type="component" value="Unassembled WGS sequence"/>
</dbReference>
<protein>
    <recommendedName>
        <fullName evidence="8">YetF C-terminal domain-containing protein</fullName>
    </recommendedName>
</protein>
<dbReference type="Gene3D" id="3.30.240.20">
    <property type="entry name" value="bsu07140 like domains"/>
    <property type="match status" value="1"/>
</dbReference>
<name>A0A9X0HLP6_SOLP1</name>
<evidence type="ECO:0000256" key="1">
    <source>
        <dbReference type="ARBA" id="ARBA00004651"/>
    </source>
</evidence>
<evidence type="ECO:0000313" key="9">
    <source>
        <dbReference type="EMBL" id="KUG08300.1"/>
    </source>
</evidence>
<dbReference type="Pfam" id="PF04239">
    <property type="entry name" value="DUF421"/>
    <property type="match status" value="1"/>
</dbReference>
<evidence type="ECO:0000256" key="3">
    <source>
        <dbReference type="ARBA" id="ARBA00022475"/>
    </source>
</evidence>
<evidence type="ECO:0000313" key="10">
    <source>
        <dbReference type="Proteomes" id="UP000054223"/>
    </source>
</evidence>
<keyword evidence="6 7" id="KW-0472">Membrane</keyword>
<comment type="subcellular location">
    <subcellularLocation>
        <location evidence="1">Cell membrane</location>
        <topology evidence="1">Multi-pass membrane protein</topology>
    </subcellularLocation>
</comment>
<sequence length="230" mass="25909">MKPEDIQLTDIMRILQGQVPWSFLFEVVIRIVFLYLLLVVSMRLMGRRMASMLNRNEMAALVSLAAAIGVPMLAPDRGLLPALLIATVVVLTQRGIAQWARRNKSFERISQDDVSIIVEDGRLQHSAMLETLLSRERLFAELRFAGLDHLGKVKRAYMESNGSFTVLKQPEPQPGLTLLPGWDEEYISEQPKAPDTYACCNCGHVRHSRGHDPNTACDHCGEKRWTQAVV</sequence>
<dbReference type="GO" id="GO:0005886">
    <property type="term" value="C:plasma membrane"/>
    <property type="evidence" value="ECO:0007669"/>
    <property type="project" value="UniProtKB-SubCell"/>
</dbReference>
<dbReference type="InterPro" id="IPR023090">
    <property type="entry name" value="UPF0702_alpha/beta_dom_sf"/>
</dbReference>
<proteinExistence type="inferred from homology"/>
<evidence type="ECO:0000256" key="6">
    <source>
        <dbReference type="ARBA" id="ARBA00023136"/>
    </source>
</evidence>
<dbReference type="InterPro" id="IPR007353">
    <property type="entry name" value="DUF421"/>
</dbReference>
<evidence type="ECO:0000256" key="4">
    <source>
        <dbReference type="ARBA" id="ARBA00022692"/>
    </source>
</evidence>
<dbReference type="OrthoDB" id="6538282at2"/>
<feature type="transmembrane region" description="Helical" evidence="7">
    <location>
        <begin position="27"/>
        <end position="46"/>
    </location>
</feature>
<keyword evidence="5 7" id="KW-1133">Transmembrane helix</keyword>
<dbReference type="EMBL" id="LNAL01000006">
    <property type="protein sequence ID" value="KUG08300.1"/>
    <property type="molecule type" value="Genomic_DNA"/>
</dbReference>
<comment type="similarity">
    <text evidence="2">Belongs to the UPF0702 family.</text>
</comment>
<reference evidence="9 10" key="1">
    <citation type="submission" date="2015-11" db="EMBL/GenBank/DDBJ databases">
        <title>Solirubrum puertoriconensis gen. nov. an environmental bacteria isolated in Puerto Rico.</title>
        <authorList>
            <person name="Cuebas-Irizarry M.F."/>
            <person name="Montalvo-Rodriguez R."/>
        </authorList>
    </citation>
    <scope>NUCLEOTIDE SEQUENCE [LARGE SCALE GENOMIC DNA]</scope>
    <source>
        <strain evidence="9 10">MC1A</strain>
    </source>
</reference>
<dbReference type="AlphaFoldDB" id="A0A9X0HLP6"/>
<evidence type="ECO:0000259" key="8">
    <source>
        <dbReference type="Pfam" id="PF04239"/>
    </source>
</evidence>
<dbReference type="PANTHER" id="PTHR34582:SF6">
    <property type="entry name" value="UPF0702 TRANSMEMBRANE PROTEIN YCAP"/>
    <property type="match status" value="1"/>
</dbReference>
<dbReference type="PANTHER" id="PTHR34582">
    <property type="entry name" value="UPF0702 TRANSMEMBRANE PROTEIN YCAP"/>
    <property type="match status" value="1"/>
</dbReference>
<keyword evidence="10" id="KW-1185">Reference proteome</keyword>
<feature type="transmembrane region" description="Helical" evidence="7">
    <location>
        <begin position="80"/>
        <end position="100"/>
    </location>
</feature>
<comment type="caution">
    <text evidence="9">The sequence shown here is derived from an EMBL/GenBank/DDBJ whole genome shotgun (WGS) entry which is preliminary data.</text>
</comment>
<evidence type="ECO:0000256" key="7">
    <source>
        <dbReference type="SAM" id="Phobius"/>
    </source>
</evidence>
<gene>
    <name evidence="9" type="ORF">ASU33_08995</name>
</gene>
<evidence type="ECO:0000256" key="2">
    <source>
        <dbReference type="ARBA" id="ARBA00006448"/>
    </source>
</evidence>
<evidence type="ECO:0000256" key="5">
    <source>
        <dbReference type="ARBA" id="ARBA00022989"/>
    </source>
</evidence>
<feature type="domain" description="YetF C-terminal" evidence="8">
    <location>
        <begin position="102"/>
        <end position="173"/>
    </location>
</feature>
<organism evidence="9 10">
    <name type="scientific">Solirubrum puertoriconensis</name>
    <dbReference type="NCBI Taxonomy" id="1751427"/>
    <lineage>
        <taxon>Bacteria</taxon>
        <taxon>Pseudomonadati</taxon>
        <taxon>Bacteroidota</taxon>
        <taxon>Cytophagia</taxon>
        <taxon>Cytophagales</taxon>
    </lineage>
</organism>
<keyword evidence="4 7" id="KW-0812">Transmembrane</keyword>
<accession>A0A9X0HLP6</accession>